<dbReference type="Proteomes" id="UP001177021">
    <property type="component" value="Unassembled WGS sequence"/>
</dbReference>
<sequence length="967" mass="110938">METETELTLIFHHGGDFIKFGSADLQYIRGQMCVWEGLEVDFLNKLDLEAMVKKCGRYFNISHVWYLLPKMTMLDGLRELVNDKDFMDMVSVAKDNNNEIELYFEHGIQVPLIITPASEAEPEVEGQSVIDVESVQNVSEVEVEVQNEHDVEVQNEPEVEVQVSDAETEVDGDYDAENEVDSVVDGDSDAYTEVDDDSDAENADLDAAFVWHNDYDGGDVQENIIHENVIHSSSEEEHNSYHSEELKSPISTDDEFEGKEREVFPQFNEAEFGQVHLEKGMEFETLTTFKKAVSDYSIALGREFRWAKNDKVRARAKCKNEECHWEIFCSWSNVNRSFQIKTFETKHSCCRVFKNSKANTKWVVSKLEKKLRVQPNITYIEVFDWMKREFGVHVNETKLFRAMKKARELVEGSLKEQYGRIWDYAHELRRSNDGSTVKINCIPMPNGPPQFQRIYISLEACKRGFKAGCRPFIGLDGCFLKGYYGGQLLSVVGQDANNNIYVVAYAIVDVENKDNWKWFLTLLHEDLGDYRQHGWNFMSDMQKGLIPAMQEVMPGVPHRFCAMHLWKNFTKKWKDMELRGVVWQCAKATTPAIFNAHMERLKRKSINAWEYLNKWPKEAWTKAYFNEWCKVDNITNNNCEVFNAKIVKYRGKPILTMLEEIRCYIMRKMGTNKLKLQDRTEKLCPMQQSRLEQQKVESNKWTPIWSGDGDGNRYEVQNWQQKMDVDLSARTCTCRFWQLTGMPCAHAIAAIAYKNHKAEDYCSRWLTLGAYKASYNYFIQPTEGQEYWTQTEYEKPVPPPCRRRQGRPKRQRRKDSNEAPVSTTRLRRKYPEITCSRCGFEGHNITGCGNVGVPTRPKKRKYGQAGNVTAEDDTSNVAEAATGPNEGQTEVELTASQPTTEPSSQPIGTFDGGLIGVRPPPIRGPANMYHVPFPRGAASGNQGFMTFMPTPRGPPRGPPSGPPRGPN</sequence>
<reference evidence="1" key="1">
    <citation type="submission" date="2023-10" db="EMBL/GenBank/DDBJ databases">
        <authorList>
            <person name="Rodriguez Cubillos JULIANA M."/>
            <person name="De Vega J."/>
        </authorList>
    </citation>
    <scope>NUCLEOTIDE SEQUENCE</scope>
</reference>
<evidence type="ECO:0000313" key="1">
    <source>
        <dbReference type="EMBL" id="CAJ2645492.1"/>
    </source>
</evidence>
<protein>
    <submittedName>
        <fullName evidence="1">Uncharacterized protein</fullName>
    </submittedName>
</protein>
<evidence type="ECO:0000313" key="2">
    <source>
        <dbReference type="Proteomes" id="UP001177021"/>
    </source>
</evidence>
<keyword evidence="2" id="KW-1185">Reference proteome</keyword>
<accession>A0ACB0JPR6</accession>
<dbReference type="EMBL" id="CASHSV030000098">
    <property type="protein sequence ID" value="CAJ2645492.1"/>
    <property type="molecule type" value="Genomic_DNA"/>
</dbReference>
<comment type="caution">
    <text evidence="1">The sequence shown here is derived from an EMBL/GenBank/DDBJ whole genome shotgun (WGS) entry which is preliminary data.</text>
</comment>
<proteinExistence type="predicted"/>
<name>A0ACB0JPR6_TRIPR</name>
<gene>
    <name evidence="1" type="ORF">MILVUS5_LOCUS14381</name>
</gene>
<organism evidence="1 2">
    <name type="scientific">Trifolium pratense</name>
    <name type="common">Red clover</name>
    <dbReference type="NCBI Taxonomy" id="57577"/>
    <lineage>
        <taxon>Eukaryota</taxon>
        <taxon>Viridiplantae</taxon>
        <taxon>Streptophyta</taxon>
        <taxon>Embryophyta</taxon>
        <taxon>Tracheophyta</taxon>
        <taxon>Spermatophyta</taxon>
        <taxon>Magnoliopsida</taxon>
        <taxon>eudicotyledons</taxon>
        <taxon>Gunneridae</taxon>
        <taxon>Pentapetalae</taxon>
        <taxon>rosids</taxon>
        <taxon>fabids</taxon>
        <taxon>Fabales</taxon>
        <taxon>Fabaceae</taxon>
        <taxon>Papilionoideae</taxon>
        <taxon>50 kb inversion clade</taxon>
        <taxon>NPAAA clade</taxon>
        <taxon>Hologalegina</taxon>
        <taxon>IRL clade</taxon>
        <taxon>Trifolieae</taxon>
        <taxon>Trifolium</taxon>
    </lineage>
</organism>